<feature type="transmembrane region" description="Helical" evidence="7">
    <location>
        <begin position="307"/>
        <end position="326"/>
    </location>
</feature>
<dbReference type="FunFam" id="1.20.1250.20:FF:000214">
    <property type="entry name" value="MFS transporter"/>
    <property type="match status" value="1"/>
</dbReference>
<evidence type="ECO:0000313" key="9">
    <source>
        <dbReference type="EMBL" id="HAT3581011.1"/>
    </source>
</evidence>
<evidence type="ECO:0000313" key="10">
    <source>
        <dbReference type="EMBL" id="ORJ51858.1"/>
    </source>
</evidence>
<dbReference type="GO" id="GO:0005886">
    <property type="term" value="C:plasma membrane"/>
    <property type="evidence" value="ECO:0007669"/>
    <property type="project" value="TreeGrafter"/>
</dbReference>
<dbReference type="PANTHER" id="PTHR43791">
    <property type="entry name" value="PERMEASE-RELATED"/>
    <property type="match status" value="1"/>
</dbReference>
<feature type="transmembrane region" description="Helical" evidence="7">
    <location>
        <begin position="82"/>
        <end position="101"/>
    </location>
</feature>
<evidence type="ECO:0000256" key="2">
    <source>
        <dbReference type="ARBA" id="ARBA00022448"/>
    </source>
</evidence>
<evidence type="ECO:0000313" key="12">
    <source>
        <dbReference type="Proteomes" id="UP000867740"/>
    </source>
</evidence>
<dbReference type="RefSeq" id="WP_047369476.1">
    <property type="nucleotide sequence ID" value="NZ_CABMNU010000005.1"/>
</dbReference>
<dbReference type="EMBL" id="DACSUM010000007">
    <property type="protein sequence ID" value="HAT3581011.1"/>
    <property type="molecule type" value="Genomic_DNA"/>
</dbReference>
<dbReference type="Proteomes" id="UP000192521">
    <property type="component" value="Unassembled WGS sequence"/>
</dbReference>
<reference evidence="10 11" key="1">
    <citation type="submission" date="2017-02" db="EMBL/GenBank/DDBJ databases">
        <title>Draft genome sequence of a Kluyvera intermedia isolate from a patient with a pancreatic abscess.</title>
        <authorList>
            <person name="Thele R."/>
        </authorList>
    </citation>
    <scope>NUCLEOTIDE SEQUENCE [LARGE SCALE GENOMIC DNA]</scope>
    <source>
        <strain evidence="10 11">FOSA7093</strain>
    </source>
</reference>
<dbReference type="EMBL" id="MWPR01000003">
    <property type="protein sequence ID" value="ORJ51858.1"/>
    <property type="molecule type" value="Genomic_DNA"/>
</dbReference>
<dbReference type="InterPro" id="IPR036259">
    <property type="entry name" value="MFS_trans_sf"/>
</dbReference>
<reference evidence="9" key="3">
    <citation type="submission" date="2020-10" db="EMBL/GenBank/DDBJ databases">
        <authorList>
            <consortium name="NCBI Pathogen Detection Project"/>
        </authorList>
    </citation>
    <scope>NUCLEOTIDE SEQUENCE</scope>
    <source>
        <strain evidence="9">CAVp300</strain>
    </source>
</reference>
<evidence type="ECO:0000256" key="7">
    <source>
        <dbReference type="SAM" id="Phobius"/>
    </source>
</evidence>
<dbReference type="Proteomes" id="UP000867740">
    <property type="component" value="Unassembled WGS sequence"/>
</dbReference>
<evidence type="ECO:0000256" key="6">
    <source>
        <dbReference type="ARBA" id="ARBA00023136"/>
    </source>
</evidence>
<dbReference type="Gene3D" id="1.20.1250.20">
    <property type="entry name" value="MFS general substrate transporter like domains"/>
    <property type="match status" value="2"/>
</dbReference>
<evidence type="ECO:0000256" key="1">
    <source>
        <dbReference type="ARBA" id="ARBA00004141"/>
    </source>
</evidence>
<reference evidence="9" key="2">
    <citation type="journal article" date="2018" name="Genome Biol.">
        <title>SKESA: strategic k-mer extension for scrupulous assemblies.</title>
        <authorList>
            <person name="Souvorov A."/>
            <person name="Agarwala R."/>
            <person name="Lipman D.J."/>
        </authorList>
    </citation>
    <scope>NUCLEOTIDE SEQUENCE</scope>
    <source>
        <strain evidence="9">CAVp300</strain>
    </source>
</reference>
<accession>A0A9P3T6F0</accession>
<proteinExistence type="predicted"/>
<keyword evidence="3" id="KW-1003">Cell membrane</keyword>
<evidence type="ECO:0000256" key="4">
    <source>
        <dbReference type="ARBA" id="ARBA00022692"/>
    </source>
</evidence>
<dbReference type="OrthoDB" id="9773957at2"/>
<keyword evidence="6 7" id="KW-0472">Membrane</keyword>
<dbReference type="PROSITE" id="PS50850">
    <property type="entry name" value="MFS"/>
    <property type="match status" value="1"/>
</dbReference>
<keyword evidence="5 7" id="KW-1133">Transmembrane helix</keyword>
<evidence type="ECO:0000313" key="11">
    <source>
        <dbReference type="Proteomes" id="UP000192521"/>
    </source>
</evidence>
<feature type="transmembrane region" description="Helical" evidence="7">
    <location>
        <begin position="54"/>
        <end position="75"/>
    </location>
</feature>
<dbReference type="GO" id="GO:0022857">
    <property type="term" value="F:transmembrane transporter activity"/>
    <property type="evidence" value="ECO:0007669"/>
    <property type="project" value="InterPro"/>
</dbReference>
<dbReference type="InterPro" id="IPR020846">
    <property type="entry name" value="MFS_dom"/>
</dbReference>
<dbReference type="PANTHER" id="PTHR43791:SF30">
    <property type="entry name" value="INNER MEMBRANE TRANSPORT PROTEIN RHMT"/>
    <property type="match status" value="1"/>
</dbReference>
<comment type="subcellular location">
    <subcellularLocation>
        <location evidence="1">Membrane</location>
        <topology evidence="1">Multi-pass membrane protein</topology>
    </subcellularLocation>
</comment>
<feature type="transmembrane region" description="Helical" evidence="7">
    <location>
        <begin position="175"/>
        <end position="197"/>
    </location>
</feature>
<protein>
    <submittedName>
        <fullName evidence="9">MFS transporter</fullName>
    </submittedName>
</protein>
<sequence>MNTSLLDSVVKKNRARLIPFMLMLYVLAFLDRSNIGFAKETYQIDTGLSNEAYALGAGIFFVVYAFLGVPANLLMRKFGARYWIGGTTLVWGFLSAAMAWADTETRFLVVRTLLGAAEAGFFPGMIYLTSQWFPQRNRASIMGLFYMGAPLALTLGSPLSGALLEMHGFMGHPGWFWMFLIEGLLAVTAGIFTFFWLDDTPAQARFLTSQEKAVLEAQLASEEESKVTSRLSDALRNGRVWQLAFIYLTIQVAVYGLIFFLPTQVAALLGTKVGFTASVVTAIPWIAALFGTWLIPRYSDKTGERRNIAALTLLAAGIGIGVSGLVSPVLAILALCVAAVGFIAVQPVFWTMPTQLLSGTALAAGIGFVNLFGAVGGFLAPIIRVKAETLFASGAAGLLTLASVAIAGALIILTLNVKRPVSHSNSVHS</sequence>
<feature type="transmembrane region" description="Helical" evidence="7">
    <location>
        <begin position="240"/>
        <end position="261"/>
    </location>
</feature>
<feature type="transmembrane region" description="Helical" evidence="7">
    <location>
        <begin position="362"/>
        <end position="383"/>
    </location>
</feature>
<keyword evidence="4 7" id="KW-0812">Transmembrane</keyword>
<gene>
    <name evidence="10" type="ORF">B2M27_03350</name>
    <name evidence="9" type="ORF">I8531_001284</name>
</gene>
<dbReference type="FunFam" id="1.20.1250.20:FF:000018">
    <property type="entry name" value="MFS transporter permease"/>
    <property type="match status" value="1"/>
</dbReference>
<keyword evidence="11" id="KW-1185">Reference proteome</keyword>
<evidence type="ECO:0000259" key="8">
    <source>
        <dbReference type="PROSITE" id="PS50850"/>
    </source>
</evidence>
<dbReference type="CDD" id="cd17319">
    <property type="entry name" value="MFS_ExuT_GudP_like"/>
    <property type="match status" value="1"/>
</dbReference>
<feature type="transmembrane region" description="Helical" evidence="7">
    <location>
        <begin position="273"/>
        <end position="295"/>
    </location>
</feature>
<feature type="transmembrane region" description="Helical" evidence="7">
    <location>
        <begin position="389"/>
        <end position="415"/>
    </location>
</feature>
<evidence type="ECO:0000256" key="5">
    <source>
        <dbReference type="ARBA" id="ARBA00022989"/>
    </source>
</evidence>
<dbReference type="InterPro" id="IPR011701">
    <property type="entry name" value="MFS"/>
</dbReference>
<dbReference type="SUPFAM" id="SSF103473">
    <property type="entry name" value="MFS general substrate transporter"/>
    <property type="match status" value="1"/>
</dbReference>
<dbReference type="AlphaFoldDB" id="A0A9P3T6F0"/>
<feature type="transmembrane region" description="Helical" evidence="7">
    <location>
        <begin position="107"/>
        <end position="129"/>
    </location>
</feature>
<dbReference type="Pfam" id="PF07690">
    <property type="entry name" value="MFS_1"/>
    <property type="match status" value="1"/>
</dbReference>
<name>A0A9P3T6F0_KLUIN</name>
<feature type="transmembrane region" description="Helical" evidence="7">
    <location>
        <begin position="141"/>
        <end position="163"/>
    </location>
</feature>
<keyword evidence="2" id="KW-0813">Transport</keyword>
<organism evidence="9 12">
    <name type="scientific">Kluyvera intermedia</name>
    <name type="common">Enterobacter intermedius</name>
    <dbReference type="NCBI Taxonomy" id="61648"/>
    <lineage>
        <taxon>Bacteria</taxon>
        <taxon>Pseudomonadati</taxon>
        <taxon>Pseudomonadota</taxon>
        <taxon>Gammaproteobacteria</taxon>
        <taxon>Enterobacterales</taxon>
        <taxon>Enterobacteriaceae</taxon>
        <taxon>Kluyvera</taxon>
    </lineage>
</organism>
<comment type="caution">
    <text evidence="9">The sequence shown here is derived from an EMBL/GenBank/DDBJ whole genome shotgun (WGS) entry which is preliminary data.</text>
</comment>
<feature type="domain" description="Major facilitator superfamily (MFS) profile" evidence="8">
    <location>
        <begin position="17"/>
        <end position="420"/>
    </location>
</feature>
<evidence type="ECO:0000256" key="3">
    <source>
        <dbReference type="ARBA" id="ARBA00022475"/>
    </source>
</evidence>